<keyword evidence="3" id="KW-1185">Reference proteome</keyword>
<reference evidence="2 3" key="1">
    <citation type="journal article" date="2016" name="Nat. Commun.">
        <title>Ectomycorrhizal ecology is imprinted in the genome of the dominant symbiotic fungus Cenococcum geophilum.</title>
        <authorList>
            <consortium name="DOE Joint Genome Institute"/>
            <person name="Peter M."/>
            <person name="Kohler A."/>
            <person name="Ohm R.A."/>
            <person name="Kuo A."/>
            <person name="Krutzmann J."/>
            <person name="Morin E."/>
            <person name="Arend M."/>
            <person name="Barry K.W."/>
            <person name="Binder M."/>
            <person name="Choi C."/>
            <person name="Clum A."/>
            <person name="Copeland A."/>
            <person name="Grisel N."/>
            <person name="Haridas S."/>
            <person name="Kipfer T."/>
            <person name="LaButti K."/>
            <person name="Lindquist E."/>
            <person name="Lipzen A."/>
            <person name="Maire R."/>
            <person name="Meier B."/>
            <person name="Mihaltcheva S."/>
            <person name="Molinier V."/>
            <person name="Murat C."/>
            <person name="Poggeler S."/>
            <person name="Quandt C.A."/>
            <person name="Sperisen C."/>
            <person name="Tritt A."/>
            <person name="Tisserant E."/>
            <person name="Crous P.W."/>
            <person name="Henrissat B."/>
            <person name="Nehls U."/>
            <person name="Egli S."/>
            <person name="Spatafora J.W."/>
            <person name="Grigoriev I.V."/>
            <person name="Martin F.M."/>
        </authorList>
    </citation>
    <scope>NUCLEOTIDE SEQUENCE [LARGE SCALE GENOMIC DNA]</scope>
    <source>
        <strain evidence="2 3">CBS 459.81</strain>
    </source>
</reference>
<name>A0A8E2EDT5_9PEZI</name>
<protein>
    <submittedName>
        <fullName evidence="2">Uncharacterized protein</fullName>
    </submittedName>
</protein>
<keyword evidence="1" id="KW-0472">Membrane</keyword>
<keyword evidence="1" id="KW-0812">Transmembrane</keyword>
<sequence length="138" mass="15026">MNNPTRPPQYRHFYAGAFTMLIPGGTIAFYLALSVLVRCAPLCALKHSHAGIVEVAEESSKEVEDERSSSAARGPYFEFQGPVYHFIWVGGCAVYMQSVGVGELLEMVGNLYCSASLSSVVTVLFVYLVLLNLVEGVD</sequence>
<feature type="transmembrane region" description="Helical" evidence="1">
    <location>
        <begin position="12"/>
        <end position="32"/>
    </location>
</feature>
<organism evidence="2 3">
    <name type="scientific">Lepidopterella palustris CBS 459.81</name>
    <dbReference type="NCBI Taxonomy" id="1314670"/>
    <lineage>
        <taxon>Eukaryota</taxon>
        <taxon>Fungi</taxon>
        <taxon>Dikarya</taxon>
        <taxon>Ascomycota</taxon>
        <taxon>Pezizomycotina</taxon>
        <taxon>Dothideomycetes</taxon>
        <taxon>Pleosporomycetidae</taxon>
        <taxon>Mytilinidiales</taxon>
        <taxon>Argynnaceae</taxon>
        <taxon>Lepidopterella</taxon>
    </lineage>
</organism>
<evidence type="ECO:0000313" key="3">
    <source>
        <dbReference type="Proteomes" id="UP000250266"/>
    </source>
</evidence>
<accession>A0A8E2EDT5</accession>
<dbReference type="Proteomes" id="UP000250266">
    <property type="component" value="Unassembled WGS sequence"/>
</dbReference>
<feature type="transmembrane region" description="Helical" evidence="1">
    <location>
        <begin position="83"/>
        <end position="105"/>
    </location>
</feature>
<dbReference type="AlphaFoldDB" id="A0A8E2EDT5"/>
<evidence type="ECO:0000256" key="1">
    <source>
        <dbReference type="SAM" id="Phobius"/>
    </source>
</evidence>
<feature type="transmembrane region" description="Helical" evidence="1">
    <location>
        <begin position="112"/>
        <end position="134"/>
    </location>
</feature>
<keyword evidence="1" id="KW-1133">Transmembrane helix</keyword>
<proteinExistence type="predicted"/>
<gene>
    <name evidence="2" type="ORF">K432DRAFT_231484</name>
</gene>
<dbReference type="EMBL" id="KV744896">
    <property type="protein sequence ID" value="OCK82195.1"/>
    <property type="molecule type" value="Genomic_DNA"/>
</dbReference>
<evidence type="ECO:0000313" key="2">
    <source>
        <dbReference type="EMBL" id="OCK82195.1"/>
    </source>
</evidence>